<gene>
    <name evidence="2" type="ORF">CDAR_251381</name>
</gene>
<evidence type="ECO:0000313" key="3">
    <source>
        <dbReference type="Proteomes" id="UP001054837"/>
    </source>
</evidence>
<comment type="caution">
    <text evidence="2">The sequence shown here is derived from an EMBL/GenBank/DDBJ whole genome shotgun (WGS) entry which is preliminary data.</text>
</comment>
<dbReference type="Proteomes" id="UP001054837">
    <property type="component" value="Unassembled WGS sequence"/>
</dbReference>
<feature type="region of interest" description="Disordered" evidence="1">
    <location>
        <begin position="51"/>
        <end position="136"/>
    </location>
</feature>
<sequence>MINRSNPYIILFNTIISRSSSNIIQFNNIIYRPNLNIKGVGEGVVQWTKARHPNSPRNELTLSIEGGRLPATNSKGTPAPRATDAGAISGKSSAAKNSPSLQFLESKYRSRIATPPGGGDGRVGENSIAKRATSLF</sequence>
<accession>A0AAV4R614</accession>
<feature type="compositionally biased region" description="Low complexity" evidence="1">
    <location>
        <begin position="85"/>
        <end position="98"/>
    </location>
</feature>
<evidence type="ECO:0000313" key="2">
    <source>
        <dbReference type="EMBL" id="GIY17089.1"/>
    </source>
</evidence>
<dbReference type="AlphaFoldDB" id="A0AAV4R614"/>
<protein>
    <submittedName>
        <fullName evidence="2">Uncharacterized protein</fullName>
    </submittedName>
</protein>
<organism evidence="2 3">
    <name type="scientific">Caerostris darwini</name>
    <dbReference type="NCBI Taxonomy" id="1538125"/>
    <lineage>
        <taxon>Eukaryota</taxon>
        <taxon>Metazoa</taxon>
        <taxon>Ecdysozoa</taxon>
        <taxon>Arthropoda</taxon>
        <taxon>Chelicerata</taxon>
        <taxon>Arachnida</taxon>
        <taxon>Araneae</taxon>
        <taxon>Araneomorphae</taxon>
        <taxon>Entelegynae</taxon>
        <taxon>Araneoidea</taxon>
        <taxon>Araneidae</taxon>
        <taxon>Caerostris</taxon>
    </lineage>
</organism>
<reference evidence="2 3" key="1">
    <citation type="submission" date="2021-06" db="EMBL/GenBank/DDBJ databases">
        <title>Caerostris darwini draft genome.</title>
        <authorList>
            <person name="Kono N."/>
            <person name="Arakawa K."/>
        </authorList>
    </citation>
    <scope>NUCLEOTIDE SEQUENCE [LARGE SCALE GENOMIC DNA]</scope>
</reference>
<dbReference type="EMBL" id="BPLQ01005772">
    <property type="protein sequence ID" value="GIY17089.1"/>
    <property type="molecule type" value="Genomic_DNA"/>
</dbReference>
<evidence type="ECO:0000256" key="1">
    <source>
        <dbReference type="SAM" id="MobiDB-lite"/>
    </source>
</evidence>
<name>A0AAV4R614_9ARAC</name>
<keyword evidence="3" id="KW-1185">Reference proteome</keyword>
<proteinExistence type="predicted"/>